<dbReference type="AlphaFoldDB" id="A0A195BCL2"/>
<evidence type="ECO:0000313" key="2">
    <source>
        <dbReference type="Proteomes" id="UP000078540"/>
    </source>
</evidence>
<sequence length="109" mass="12310">MCVIFGGAIRHWHGLASPFPPTFLRGFAFGNLLNLIIDSYHRSYLHVFMFQCARSRLRSGGRNELRTDEGAYTYPIYVPFLSSVFVITAKIIEKSSRSIGKRTAHGKSV</sequence>
<gene>
    <name evidence="1" type="ORF">ALC53_07575</name>
</gene>
<protein>
    <submittedName>
        <fullName evidence="1">Uncharacterized protein</fullName>
    </submittedName>
</protein>
<dbReference type="Proteomes" id="UP000078540">
    <property type="component" value="Unassembled WGS sequence"/>
</dbReference>
<accession>A0A195BCL2</accession>
<evidence type="ECO:0000313" key="1">
    <source>
        <dbReference type="EMBL" id="KYM81934.1"/>
    </source>
</evidence>
<dbReference type="EMBL" id="KQ976526">
    <property type="protein sequence ID" value="KYM81934.1"/>
    <property type="molecule type" value="Genomic_DNA"/>
</dbReference>
<organism evidence="1 2">
    <name type="scientific">Atta colombica</name>
    <dbReference type="NCBI Taxonomy" id="520822"/>
    <lineage>
        <taxon>Eukaryota</taxon>
        <taxon>Metazoa</taxon>
        <taxon>Ecdysozoa</taxon>
        <taxon>Arthropoda</taxon>
        <taxon>Hexapoda</taxon>
        <taxon>Insecta</taxon>
        <taxon>Pterygota</taxon>
        <taxon>Neoptera</taxon>
        <taxon>Endopterygota</taxon>
        <taxon>Hymenoptera</taxon>
        <taxon>Apocrita</taxon>
        <taxon>Aculeata</taxon>
        <taxon>Formicoidea</taxon>
        <taxon>Formicidae</taxon>
        <taxon>Myrmicinae</taxon>
        <taxon>Atta</taxon>
    </lineage>
</organism>
<reference evidence="1 2" key="1">
    <citation type="submission" date="2015-09" db="EMBL/GenBank/DDBJ databases">
        <title>Atta colombica WGS genome.</title>
        <authorList>
            <person name="Nygaard S."/>
            <person name="Hu H."/>
            <person name="Boomsma J."/>
            <person name="Zhang G."/>
        </authorList>
    </citation>
    <scope>NUCLEOTIDE SEQUENCE [LARGE SCALE GENOMIC DNA]</scope>
    <source>
        <strain evidence="1">Treedump-2</strain>
        <tissue evidence="1">Whole body</tissue>
    </source>
</reference>
<name>A0A195BCL2_9HYME</name>
<proteinExistence type="predicted"/>
<keyword evidence="2" id="KW-1185">Reference proteome</keyword>